<protein>
    <submittedName>
        <fullName evidence="2">Ribosomal protein S18 acetylase RimI-like enzyme</fullName>
    </submittedName>
</protein>
<dbReference type="InterPro" id="IPR000182">
    <property type="entry name" value="GNAT_dom"/>
</dbReference>
<dbReference type="RefSeq" id="WP_184787062.1">
    <property type="nucleotide sequence ID" value="NZ_BONT01000045.1"/>
</dbReference>
<evidence type="ECO:0000313" key="2">
    <source>
        <dbReference type="EMBL" id="MBB6034175.1"/>
    </source>
</evidence>
<reference evidence="2 3" key="1">
    <citation type="submission" date="2020-08" db="EMBL/GenBank/DDBJ databases">
        <title>Genomic Encyclopedia of Type Strains, Phase IV (KMG-IV): sequencing the most valuable type-strain genomes for metagenomic binning, comparative biology and taxonomic classification.</title>
        <authorList>
            <person name="Goeker M."/>
        </authorList>
    </citation>
    <scope>NUCLEOTIDE SEQUENCE [LARGE SCALE GENOMIC DNA]</scope>
    <source>
        <strain evidence="2 3">YIM 65646</strain>
    </source>
</reference>
<comment type="caution">
    <text evidence="2">The sequence shown here is derived from an EMBL/GenBank/DDBJ whole genome shotgun (WGS) entry which is preliminary data.</text>
</comment>
<dbReference type="PROSITE" id="PS51186">
    <property type="entry name" value="GNAT"/>
    <property type="match status" value="1"/>
</dbReference>
<dbReference type="CDD" id="cd04301">
    <property type="entry name" value="NAT_SF"/>
    <property type="match status" value="1"/>
</dbReference>
<proteinExistence type="predicted"/>
<dbReference type="EMBL" id="JACHGT010000004">
    <property type="protein sequence ID" value="MBB6034175.1"/>
    <property type="molecule type" value="Genomic_DNA"/>
</dbReference>
<dbReference type="AlphaFoldDB" id="A0A841FF25"/>
<evidence type="ECO:0000313" key="3">
    <source>
        <dbReference type="Proteomes" id="UP000548476"/>
    </source>
</evidence>
<dbReference type="Pfam" id="PF00583">
    <property type="entry name" value="Acetyltransf_1"/>
    <property type="match status" value="1"/>
</dbReference>
<dbReference type="InterPro" id="IPR016181">
    <property type="entry name" value="Acyl_CoA_acyltransferase"/>
</dbReference>
<dbReference type="SUPFAM" id="SSF55729">
    <property type="entry name" value="Acyl-CoA N-acyltransferases (Nat)"/>
    <property type="match status" value="1"/>
</dbReference>
<sequence length="153" mass="16434">MQPTPLDLSDDRVAEAVHTVGRRSYAVEAEIIAFDGIPALHESLVDMRAEPLRWLGVGDPVTGLPVAFIAYRFEADGTIDIDRLCVDPGWFRKGLARTLLTHLLEANPTADAVVSTGAANVPAVTLYTRGGFTPTGISSPAPGLELAHFRLTR</sequence>
<gene>
    <name evidence="2" type="ORF">HNR73_002025</name>
</gene>
<dbReference type="GO" id="GO:0005840">
    <property type="term" value="C:ribosome"/>
    <property type="evidence" value="ECO:0007669"/>
    <property type="project" value="UniProtKB-KW"/>
</dbReference>
<evidence type="ECO:0000259" key="1">
    <source>
        <dbReference type="PROSITE" id="PS51186"/>
    </source>
</evidence>
<organism evidence="2 3">
    <name type="scientific">Phytomonospora endophytica</name>
    <dbReference type="NCBI Taxonomy" id="714109"/>
    <lineage>
        <taxon>Bacteria</taxon>
        <taxon>Bacillati</taxon>
        <taxon>Actinomycetota</taxon>
        <taxon>Actinomycetes</taxon>
        <taxon>Micromonosporales</taxon>
        <taxon>Micromonosporaceae</taxon>
        <taxon>Phytomonospora</taxon>
    </lineage>
</organism>
<keyword evidence="2" id="KW-0687">Ribonucleoprotein</keyword>
<dbReference type="GO" id="GO:0016747">
    <property type="term" value="F:acyltransferase activity, transferring groups other than amino-acyl groups"/>
    <property type="evidence" value="ECO:0007669"/>
    <property type="project" value="InterPro"/>
</dbReference>
<keyword evidence="2" id="KW-0689">Ribosomal protein</keyword>
<accession>A0A841FF25</accession>
<keyword evidence="3" id="KW-1185">Reference proteome</keyword>
<name>A0A841FF25_9ACTN</name>
<dbReference type="Gene3D" id="3.40.630.30">
    <property type="match status" value="1"/>
</dbReference>
<dbReference type="Proteomes" id="UP000548476">
    <property type="component" value="Unassembled WGS sequence"/>
</dbReference>
<feature type="domain" description="N-acetyltransferase" evidence="1">
    <location>
        <begin position="11"/>
        <end position="153"/>
    </location>
</feature>